<gene>
    <name evidence="1" type="ordered locus">MHLP_00755</name>
</gene>
<protein>
    <submittedName>
        <fullName evidence="1">Uncharacterized protein</fullName>
    </submittedName>
</protein>
<evidence type="ECO:0000313" key="1">
    <source>
        <dbReference type="EMBL" id="AFO51731.1"/>
    </source>
</evidence>
<dbReference type="KEGG" id="mhl:MHLP_00755"/>
<dbReference type="EMBL" id="CP003731">
    <property type="protein sequence ID" value="AFO51731.1"/>
    <property type="molecule type" value="Genomic_DNA"/>
</dbReference>
<organism evidence="1 2">
    <name type="scientific">Mycoplasma haematolamae (strain Purdue)</name>
    <dbReference type="NCBI Taxonomy" id="1212765"/>
    <lineage>
        <taxon>Bacteria</taxon>
        <taxon>Bacillati</taxon>
        <taxon>Mycoplasmatota</taxon>
        <taxon>Mollicutes</taxon>
        <taxon>Mycoplasmataceae</taxon>
        <taxon>Mycoplasma</taxon>
    </lineage>
</organism>
<keyword evidence="2" id="KW-1185">Reference proteome</keyword>
<dbReference type="PATRIC" id="fig|1212765.3.peg.175"/>
<proteinExistence type="predicted"/>
<reference evidence="2" key="2">
    <citation type="submission" date="2012-07" db="EMBL/GenBank/DDBJ databases">
        <title>Complete genome sequence of 'Candidatus Mycoplasma haemolamae'.</title>
        <authorList>
            <person name="Guimaraes A.M.S."/>
            <person name="Toth B."/>
            <person name="Santos A.P."/>
            <person name="Nascimento N.C."/>
            <person name="Sojka J.E."/>
            <person name="Messick J.B."/>
        </authorList>
    </citation>
    <scope>NUCLEOTIDE SEQUENCE [LARGE SCALE GENOMIC DNA]</scope>
    <source>
        <strain evidence="2">Purdue</strain>
    </source>
</reference>
<dbReference type="STRING" id="1212765.MHLP_00755"/>
<accession>I7CEQ7</accession>
<reference evidence="1 2" key="1">
    <citation type="journal article" date="2012" name="J. Bacteriol.">
        <title>Genome Sequence of "Candidatus Mycoplasma haemolamae" Strain Purdue, a Red Blood Cell Pathogen of Alpacas (Vicugna pacos) and Llamas (Lama glama).</title>
        <authorList>
            <person name="Guimaraes A.M."/>
            <person name="Toth B."/>
            <person name="Santos A.P."/>
            <person name="do Nascimento N.C."/>
            <person name="Kritchevsky J.E."/>
            <person name="Messick J.B."/>
        </authorList>
    </citation>
    <scope>NUCLEOTIDE SEQUENCE [LARGE SCALE GENOMIC DNA]</scope>
    <source>
        <strain evidence="1 2">Purdue</strain>
    </source>
</reference>
<name>I7CEQ7_MYCHA</name>
<evidence type="ECO:0000313" key="2">
    <source>
        <dbReference type="Proteomes" id="UP000006502"/>
    </source>
</evidence>
<sequence length="326" mass="37117">MASLISIFGTLSAALGATVGGGFVVSNFIDLFGTGYSSAERDKRHEIAARDVQTKKEFRVKLPAWWKGKRLSELSAVNPTLTKKASGDVVHVHPYMNNLEGANPWNEAMDNLLASPLKDSDVVAIHERRECINVQYKAKTTEKPMIFLDGVTQQDLDALPVCGPEWYTAWDASYLQEDTPKWNQMNIGAHPEVNPLDLRVYDRKWYWDQEESRHTCPNNQLCAYTLKDAKTLAPQPAEHKPRYQPVPVQNWQVEAQRKAVKEWKELLSSLKSKDPKIEVPSNLDWIQPFEAREELQFTIERPDIGISLTDAPFKGWSFIEILKKNP</sequence>
<dbReference type="AlphaFoldDB" id="I7CEQ7"/>
<dbReference type="HOGENOM" id="CLU_972599_0_0_14"/>
<dbReference type="Proteomes" id="UP000006502">
    <property type="component" value="Chromosome"/>
</dbReference>